<reference evidence="1 2" key="1">
    <citation type="journal article" date="2023" name="Mol. Ecol. Resour.">
        <title>Chromosome-level genome assembly of a triploid poplar Populus alba 'Berolinensis'.</title>
        <authorList>
            <person name="Chen S."/>
            <person name="Yu Y."/>
            <person name="Wang X."/>
            <person name="Wang S."/>
            <person name="Zhang T."/>
            <person name="Zhou Y."/>
            <person name="He R."/>
            <person name="Meng N."/>
            <person name="Wang Y."/>
            <person name="Liu W."/>
            <person name="Liu Z."/>
            <person name="Liu J."/>
            <person name="Guo Q."/>
            <person name="Huang H."/>
            <person name="Sederoff R.R."/>
            <person name="Wang G."/>
            <person name="Qu G."/>
            <person name="Chen S."/>
        </authorList>
    </citation>
    <scope>NUCLEOTIDE SEQUENCE [LARGE SCALE GENOMIC DNA]</scope>
    <source>
        <strain evidence="1">SC-2020</strain>
    </source>
</reference>
<accession>A0AAD6WIU3</accession>
<evidence type="ECO:0000313" key="1">
    <source>
        <dbReference type="EMBL" id="KAJ7011994.1"/>
    </source>
</evidence>
<proteinExistence type="predicted"/>
<keyword evidence="2" id="KW-1185">Reference proteome</keyword>
<dbReference type="Proteomes" id="UP001164929">
    <property type="component" value="Chromosome 1"/>
</dbReference>
<organism evidence="1 2">
    <name type="scientific">Populus alba x Populus x berolinensis</name>
    <dbReference type="NCBI Taxonomy" id="444605"/>
    <lineage>
        <taxon>Eukaryota</taxon>
        <taxon>Viridiplantae</taxon>
        <taxon>Streptophyta</taxon>
        <taxon>Embryophyta</taxon>
        <taxon>Tracheophyta</taxon>
        <taxon>Spermatophyta</taxon>
        <taxon>Magnoliopsida</taxon>
        <taxon>eudicotyledons</taxon>
        <taxon>Gunneridae</taxon>
        <taxon>Pentapetalae</taxon>
        <taxon>rosids</taxon>
        <taxon>fabids</taxon>
        <taxon>Malpighiales</taxon>
        <taxon>Salicaceae</taxon>
        <taxon>Saliceae</taxon>
        <taxon>Populus</taxon>
    </lineage>
</organism>
<gene>
    <name evidence="1" type="ORF">NC653_002168</name>
</gene>
<sequence>MIQLINGKTIIHKITKSQNHRITLHSTASSCSKLHSAESQVPWELITKYIQQN</sequence>
<dbReference type="AlphaFoldDB" id="A0AAD6WIU3"/>
<evidence type="ECO:0000313" key="2">
    <source>
        <dbReference type="Proteomes" id="UP001164929"/>
    </source>
</evidence>
<comment type="caution">
    <text evidence="1">The sequence shown here is derived from an EMBL/GenBank/DDBJ whole genome shotgun (WGS) entry which is preliminary data.</text>
</comment>
<name>A0AAD6WIU3_9ROSI</name>
<protein>
    <submittedName>
        <fullName evidence="1">Uncharacterized protein</fullName>
    </submittedName>
</protein>
<dbReference type="EMBL" id="JAQIZT010000001">
    <property type="protein sequence ID" value="KAJ7011994.1"/>
    <property type="molecule type" value="Genomic_DNA"/>
</dbReference>